<dbReference type="EMBL" id="JAPDRL010000011">
    <property type="protein sequence ID" value="KAJ9667625.1"/>
    <property type="molecule type" value="Genomic_DNA"/>
</dbReference>
<protein>
    <submittedName>
        <fullName evidence="2">Uncharacterized protein</fullName>
    </submittedName>
</protein>
<name>A0ABQ9NZ25_9PEZI</name>
<proteinExistence type="predicted"/>
<feature type="compositionally biased region" description="Polar residues" evidence="1">
    <location>
        <begin position="122"/>
        <end position="135"/>
    </location>
</feature>
<keyword evidence="3" id="KW-1185">Reference proteome</keyword>
<dbReference type="Proteomes" id="UP001172684">
    <property type="component" value="Unassembled WGS sequence"/>
</dbReference>
<reference evidence="2" key="1">
    <citation type="submission" date="2022-10" db="EMBL/GenBank/DDBJ databases">
        <title>Culturing micro-colonial fungi from biological soil crusts in the Mojave desert and describing Neophaeococcomyces mojavensis, and introducing the new genera and species Taxawa tesnikishii.</title>
        <authorList>
            <person name="Kurbessoian T."/>
            <person name="Stajich J.E."/>
        </authorList>
    </citation>
    <scope>NUCLEOTIDE SEQUENCE</scope>
    <source>
        <strain evidence="2">TK_1</strain>
    </source>
</reference>
<evidence type="ECO:0000313" key="3">
    <source>
        <dbReference type="Proteomes" id="UP001172684"/>
    </source>
</evidence>
<accession>A0ABQ9NZ25</accession>
<evidence type="ECO:0000256" key="1">
    <source>
        <dbReference type="SAM" id="MobiDB-lite"/>
    </source>
</evidence>
<evidence type="ECO:0000313" key="2">
    <source>
        <dbReference type="EMBL" id="KAJ9667625.1"/>
    </source>
</evidence>
<feature type="region of interest" description="Disordered" evidence="1">
    <location>
        <begin position="108"/>
        <end position="160"/>
    </location>
</feature>
<comment type="caution">
    <text evidence="2">The sequence shown here is derived from an EMBL/GenBank/DDBJ whole genome shotgun (WGS) entry which is preliminary data.</text>
</comment>
<sequence length="292" mass="31350">MPSPLESVELEATSYFPQVPSIRSFGTVRRTSPRETFRWYSVFRRHKTETGITIPNTLPLTAAPHDFAGRISRSKWKPRDSLGGRHGLSRHALLHLADVDFRIYHQASGPTRANSPHDSHPSDTVPTTAQTDVQPSSPPLPASSDRILGPPTHYAPNSDHTVSDQVFLRGGGLPSAHHFRATLPARRSTISAATTTPRAGAAAATALHSAHARRPRYVLTPQRAIDDEQENSGAAEERAMLEELRQRERALGIGGGPVAGAGGAAAGGDDALGVMDETPPREGRFARIARGG</sequence>
<feature type="region of interest" description="Disordered" evidence="1">
    <location>
        <begin position="260"/>
        <end position="292"/>
    </location>
</feature>
<organism evidence="2 3">
    <name type="scientific">Coniosporium apollinis</name>
    <dbReference type="NCBI Taxonomy" id="61459"/>
    <lineage>
        <taxon>Eukaryota</taxon>
        <taxon>Fungi</taxon>
        <taxon>Dikarya</taxon>
        <taxon>Ascomycota</taxon>
        <taxon>Pezizomycotina</taxon>
        <taxon>Dothideomycetes</taxon>
        <taxon>Dothideomycetes incertae sedis</taxon>
        <taxon>Coniosporium</taxon>
    </lineage>
</organism>
<gene>
    <name evidence="2" type="ORF">H2201_002160</name>
</gene>